<evidence type="ECO:0000259" key="3">
    <source>
        <dbReference type="Pfam" id="PF12773"/>
    </source>
</evidence>
<keyword evidence="2" id="KW-1133">Transmembrane helix</keyword>
<feature type="transmembrane region" description="Helical" evidence="2">
    <location>
        <begin position="12"/>
        <end position="32"/>
    </location>
</feature>
<organism evidence="4">
    <name type="scientific">uncultured Thermomicrobiales bacterium</name>
    <dbReference type="NCBI Taxonomy" id="1645740"/>
    <lineage>
        <taxon>Bacteria</taxon>
        <taxon>Pseudomonadati</taxon>
        <taxon>Thermomicrobiota</taxon>
        <taxon>Thermomicrobia</taxon>
        <taxon>Thermomicrobiales</taxon>
        <taxon>environmental samples</taxon>
    </lineage>
</organism>
<protein>
    <recommendedName>
        <fullName evidence="3">DZANK-type domain-containing protein</fullName>
    </recommendedName>
</protein>
<evidence type="ECO:0000313" key="4">
    <source>
        <dbReference type="EMBL" id="CAA9549725.1"/>
    </source>
</evidence>
<gene>
    <name evidence="4" type="ORF">AVDCRST_MAG43-951</name>
</gene>
<reference evidence="4" key="1">
    <citation type="submission" date="2020-02" db="EMBL/GenBank/DDBJ databases">
        <authorList>
            <person name="Meier V. D."/>
        </authorList>
    </citation>
    <scope>NUCLEOTIDE SEQUENCE</scope>
    <source>
        <strain evidence="4">AVDCRST_MAG43</strain>
    </source>
</reference>
<feature type="region of interest" description="Disordered" evidence="1">
    <location>
        <begin position="177"/>
        <end position="297"/>
    </location>
</feature>
<proteinExistence type="predicted"/>
<keyword evidence="2" id="KW-0472">Membrane</keyword>
<feature type="compositionally biased region" description="Low complexity" evidence="1">
    <location>
        <begin position="190"/>
        <end position="200"/>
    </location>
</feature>
<feature type="compositionally biased region" description="Basic and acidic residues" evidence="1">
    <location>
        <begin position="177"/>
        <end position="189"/>
    </location>
</feature>
<dbReference type="EMBL" id="CADCWI010000048">
    <property type="protein sequence ID" value="CAA9549725.1"/>
    <property type="molecule type" value="Genomic_DNA"/>
</dbReference>
<evidence type="ECO:0000256" key="1">
    <source>
        <dbReference type="SAM" id="MobiDB-lite"/>
    </source>
</evidence>
<feature type="compositionally biased region" description="Basic and acidic residues" evidence="1">
    <location>
        <begin position="286"/>
        <end position="297"/>
    </location>
</feature>
<feature type="domain" description="DZANK-type" evidence="3">
    <location>
        <begin position="97"/>
        <end position="140"/>
    </location>
</feature>
<evidence type="ECO:0000256" key="2">
    <source>
        <dbReference type="SAM" id="Phobius"/>
    </source>
</evidence>
<dbReference type="AlphaFoldDB" id="A0A6J4UFX2"/>
<feature type="compositionally biased region" description="Acidic residues" evidence="1">
    <location>
        <begin position="275"/>
        <end position="285"/>
    </location>
</feature>
<feature type="transmembrane region" description="Helical" evidence="2">
    <location>
        <begin position="44"/>
        <end position="65"/>
    </location>
</feature>
<keyword evidence="2" id="KW-0812">Transmembrane</keyword>
<dbReference type="InterPro" id="IPR025874">
    <property type="entry name" value="DZR"/>
</dbReference>
<dbReference type="Pfam" id="PF12773">
    <property type="entry name" value="DZR"/>
    <property type="match status" value="1"/>
</dbReference>
<feature type="compositionally biased region" description="Polar residues" evidence="1">
    <location>
        <begin position="243"/>
        <end position="258"/>
    </location>
</feature>
<name>A0A6J4UFX2_9BACT</name>
<sequence>MDIETLAARGLQILLALGGAYLIALWFVLAVWTFRDIETRSRSVVTQVFSTLLVVLFWVPGLLLYRLLRPSETLDEAYQRSLEEEYLIQDLEELPLCPSCNHFVEDDFQICPHCHSQLREPCTSCERLIDLRWEVCPYCGTRHQGRHIHLQPADEPVPIAKGKDQWVDPSVIEKRLRDNADQRTREETRALPAATAATTLGRELFQAPGREERQAETANPAANDGARSLNGQSVVRTRREEPVSNNGASGPSEAQQWTVAAPRAPAEPDLSGLTDGDDDQGPDDTDTTKVPDRYRAK</sequence>
<accession>A0A6J4UFX2</accession>